<evidence type="ECO:0000256" key="1">
    <source>
        <dbReference type="ARBA" id="ARBA00022553"/>
    </source>
</evidence>
<dbReference type="EMBL" id="CP147251">
    <property type="protein sequence ID" value="WYJ78022.1"/>
    <property type="molecule type" value="Genomic_DNA"/>
</dbReference>
<keyword evidence="5" id="KW-0804">Transcription</keyword>
<evidence type="ECO:0000256" key="3">
    <source>
        <dbReference type="ARBA" id="ARBA00023015"/>
    </source>
</evidence>
<protein>
    <recommendedName>
        <fullName evidence="7">OmpR/PhoB-type domain-containing protein</fullName>
    </recommendedName>
</protein>
<reference evidence="8 9" key="2">
    <citation type="submission" date="2024-03" db="EMBL/GenBank/DDBJ databases">
        <title>The Genome Sequence of Enterococcus sp. DIV2402.</title>
        <authorList>
            <consortium name="The Broad Institute Genomics Platform"/>
            <consortium name="The Broad Institute Microbial Omics Core"/>
            <consortium name="The Broad Institute Genomic Center for Infectious Diseases"/>
            <person name="Earl A."/>
            <person name="Manson A."/>
            <person name="Gilmore M."/>
            <person name="Schwartman J."/>
            <person name="Shea T."/>
            <person name="Abouelleil A."/>
            <person name="Cao P."/>
            <person name="Chapman S."/>
            <person name="Cusick C."/>
            <person name="Young S."/>
            <person name="Neafsey D."/>
            <person name="Nusbaum C."/>
            <person name="Birren B."/>
        </authorList>
    </citation>
    <scope>NUCLEOTIDE SEQUENCE [LARGE SCALE GENOMIC DNA]</scope>
    <source>
        <strain evidence="8 9">DIV2402</strain>
    </source>
</reference>
<dbReference type="PANTHER" id="PTHR48111">
    <property type="entry name" value="REGULATOR OF RPOS"/>
    <property type="match status" value="1"/>
</dbReference>
<feature type="domain" description="OmpR/PhoB-type" evidence="7">
    <location>
        <begin position="117"/>
        <end position="216"/>
    </location>
</feature>
<sequence length="220" mass="26702">MNIQLLSHQPESYQPYIQWLKTELPFAACTLSNKIEKNQDLIFVFPDQFKRFEWRPLAEESKEKTWYICFDDALTAEERCQLLNEGMDLIWDFSMEKNEWIARIKAIFRIIERYRLPEALSYNEDELILQTETQQVYVERQEVLLTASEYQLLLQFMQHPNRIYSRDELLVLLNNQRGTHRAIDTHIKNLRRKIALKSRNFEYIRTVHGRGYRFQYQLDD</sequence>
<dbReference type="InterPro" id="IPR036388">
    <property type="entry name" value="WH-like_DNA-bd_sf"/>
</dbReference>
<evidence type="ECO:0000256" key="2">
    <source>
        <dbReference type="ARBA" id="ARBA00023012"/>
    </source>
</evidence>
<keyword evidence="1" id="KW-0597">Phosphoprotein</keyword>
<dbReference type="PANTHER" id="PTHR48111:SF21">
    <property type="entry name" value="DNA-BINDING DUAL MASTER TRANSCRIPTIONAL REGULATOR RPAA"/>
    <property type="match status" value="1"/>
</dbReference>
<evidence type="ECO:0000313" key="9">
    <source>
        <dbReference type="Proteomes" id="UP000664701"/>
    </source>
</evidence>
<dbReference type="PROSITE" id="PS51755">
    <property type="entry name" value="OMPR_PHOB"/>
    <property type="match status" value="1"/>
</dbReference>
<keyword evidence="2" id="KW-0902">Two-component regulatory system</keyword>
<dbReference type="CDD" id="cd00383">
    <property type="entry name" value="trans_reg_C"/>
    <property type="match status" value="1"/>
</dbReference>
<gene>
    <name evidence="8" type="ORF">DOK78_002678</name>
</gene>
<dbReference type="RefSeq" id="WP_207941803.1">
    <property type="nucleotide sequence ID" value="NZ_CP147251.1"/>
</dbReference>
<dbReference type="SMART" id="SM00862">
    <property type="entry name" value="Trans_reg_C"/>
    <property type="match status" value="1"/>
</dbReference>
<keyword evidence="3" id="KW-0805">Transcription regulation</keyword>
<dbReference type="Proteomes" id="UP000664701">
    <property type="component" value="Chromosome"/>
</dbReference>
<dbReference type="SUPFAM" id="SSF46894">
    <property type="entry name" value="C-terminal effector domain of the bipartite response regulators"/>
    <property type="match status" value="1"/>
</dbReference>
<reference evidence="8 9" key="1">
    <citation type="submission" date="2021-03" db="EMBL/GenBank/DDBJ databases">
        <authorList>
            <person name="Gilmore M.S."/>
            <person name="Schwartzman J."/>
            <person name="Van Tyne D."/>
            <person name="Martin M."/>
            <person name="Earl A.M."/>
            <person name="Manson A.L."/>
            <person name="Straub T."/>
            <person name="Salamzade R."/>
            <person name="Saavedra J."/>
            <person name="Lebreton F."/>
            <person name="Prichula J."/>
            <person name="Schaufler K."/>
            <person name="Gaca A."/>
            <person name="Sgardioli B."/>
            <person name="Wagenaar J."/>
            <person name="Strong T."/>
        </authorList>
    </citation>
    <scope>NUCLEOTIDE SEQUENCE [LARGE SCALE GENOMIC DNA]</scope>
    <source>
        <strain evidence="8 9">DIV2402</strain>
    </source>
</reference>
<organism evidence="8 9">
    <name type="scientific">Candidatus Enterococcus lowellii</name>
    <dbReference type="NCBI Taxonomy" id="2230877"/>
    <lineage>
        <taxon>Bacteria</taxon>
        <taxon>Bacillati</taxon>
        <taxon>Bacillota</taxon>
        <taxon>Bacilli</taxon>
        <taxon>Lactobacillales</taxon>
        <taxon>Enterococcaceae</taxon>
        <taxon>Enterococcus</taxon>
    </lineage>
</organism>
<dbReference type="Pfam" id="PF00486">
    <property type="entry name" value="Trans_reg_C"/>
    <property type="match status" value="1"/>
</dbReference>
<proteinExistence type="predicted"/>
<name>A0ABZ2SR46_9ENTE</name>
<feature type="DNA-binding region" description="OmpR/PhoB-type" evidence="6">
    <location>
        <begin position="117"/>
        <end position="216"/>
    </location>
</feature>
<evidence type="ECO:0000259" key="7">
    <source>
        <dbReference type="PROSITE" id="PS51755"/>
    </source>
</evidence>
<keyword evidence="4 6" id="KW-0238">DNA-binding</keyword>
<evidence type="ECO:0000313" key="8">
    <source>
        <dbReference type="EMBL" id="WYJ78022.1"/>
    </source>
</evidence>
<evidence type="ECO:0000256" key="5">
    <source>
        <dbReference type="ARBA" id="ARBA00023163"/>
    </source>
</evidence>
<dbReference type="InterPro" id="IPR016032">
    <property type="entry name" value="Sig_transdc_resp-reg_C-effctor"/>
</dbReference>
<keyword evidence="9" id="KW-1185">Reference proteome</keyword>
<evidence type="ECO:0000256" key="6">
    <source>
        <dbReference type="PROSITE-ProRule" id="PRU01091"/>
    </source>
</evidence>
<dbReference type="Gene3D" id="1.10.10.10">
    <property type="entry name" value="Winged helix-like DNA-binding domain superfamily/Winged helix DNA-binding domain"/>
    <property type="match status" value="1"/>
</dbReference>
<dbReference type="InterPro" id="IPR001867">
    <property type="entry name" value="OmpR/PhoB-type_DNA-bd"/>
</dbReference>
<evidence type="ECO:0000256" key="4">
    <source>
        <dbReference type="ARBA" id="ARBA00023125"/>
    </source>
</evidence>
<accession>A0ABZ2SR46</accession>
<dbReference type="InterPro" id="IPR039420">
    <property type="entry name" value="WalR-like"/>
</dbReference>